<gene>
    <name evidence="1" type="ORF">GCM10017668_09020</name>
</gene>
<organism evidence="1 2">
    <name type="scientific">Streptomyces tuirus</name>
    <dbReference type="NCBI Taxonomy" id="68278"/>
    <lineage>
        <taxon>Bacteria</taxon>
        <taxon>Bacillati</taxon>
        <taxon>Actinomycetota</taxon>
        <taxon>Actinomycetes</taxon>
        <taxon>Kitasatosporales</taxon>
        <taxon>Streptomycetaceae</taxon>
        <taxon>Streptomyces</taxon>
    </lineage>
</organism>
<protein>
    <submittedName>
        <fullName evidence="1">Uncharacterized protein</fullName>
    </submittedName>
</protein>
<reference evidence="1 2" key="1">
    <citation type="journal article" date="2014" name="Int. J. Syst. Evol. Microbiol.">
        <title>Complete genome sequence of Corynebacterium casei LMG S-19264T (=DSM 44701T), isolated from a smear-ripened cheese.</title>
        <authorList>
            <consortium name="US DOE Joint Genome Institute (JGI-PGF)"/>
            <person name="Walter F."/>
            <person name="Albersmeier A."/>
            <person name="Kalinowski J."/>
            <person name="Ruckert C."/>
        </authorList>
    </citation>
    <scope>NUCLEOTIDE SEQUENCE [LARGE SCALE GENOMIC DNA]</scope>
    <source>
        <strain evidence="1 2">JCM 4255</strain>
    </source>
</reference>
<dbReference type="AlphaFoldDB" id="A0A7G1N8B7"/>
<accession>A0A7G1N8B7</accession>
<evidence type="ECO:0000313" key="2">
    <source>
        <dbReference type="Proteomes" id="UP000516373"/>
    </source>
</evidence>
<sequence length="73" mass="7532">MCVIAVWFVSPASQPPARAPVRGADENHSTCGEASAMIDGMFRHAFTLAASVVTDAPKAAVVDLTAVMDGARS</sequence>
<dbReference type="KEGG" id="stui:GCM10017668_09020"/>
<proteinExistence type="predicted"/>
<name>A0A7G1N8B7_9ACTN</name>
<evidence type="ECO:0000313" key="1">
    <source>
        <dbReference type="EMBL" id="BCL19059.1"/>
    </source>
</evidence>
<dbReference type="Proteomes" id="UP000516373">
    <property type="component" value="Chromosome"/>
</dbReference>
<dbReference type="EMBL" id="AP023439">
    <property type="protein sequence ID" value="BCL19059.1"/>
    <property type="molecule type" value="Genomic_DNA"/>
</dbReference>